<keyword evidence="5" id="KW-0175">Coiled coil</keyword>
<dbReference type="STRING" id="6210.W6UG45"/>
<comment type="caution">
    <text evidence="8">The sequence shown here is derived from an EMBL/GenBank/DDBJ whole genome shotgun (WGS) entry which is preliminary data.</text>
</comment>
<dbReference type="OrthoDB" id="1585644at2759"/>
<dbReference type="RefSeq" id="XP_024351132.1">
    <property type="nucleotide sequence ID" value="XM_024494511.1"/>
</dbReference>
<dbReference type="PANTHER" id="PTHR12447">
    <property type="entry name" value="ANKYRIN REPEAT DOMAIN-CONTAINING PROTEIN 13"/>
    <property type="match status" value="1"/>
</dbReference>
<dbReference type="PANTHER" id="PTHR12447:SF31">
    <property type="entry name" value="LD31969P"/>
    <property type="match status" value="1"/>
</dbReference>
<evidence type="ECO:0000256" key="6">
    <source>
        <dbReference type="SAM" id="MobiDB-lite"/>
    </source>
</evidence>
<dbReference type="GO" id="GO:0012505">
    <property type="term" value="C:endomembrane system"/>
    <property type="evidence" value="ECO:0007669"/>
    <property type="project" value="UniProtKB-SubCell"/>
</dbReference>
<organism evidence="8 9">
    <name type="scientific">Echinococcus granulosus</name>
    <name type="common">Hydatid tapeworm</name>
    <dbReference type="NCBI Taxonomy" id="6210"/>
    <lineage>
        <taxon>Eukaryota</taxon>
        <taxon>Metazoa</taxon>
        <taxon>Spiralia</taxon>
        <taxon>Lophotrochozoa</taxon>
        <taxon>Platyhelminthes</taxon>
        <taxon>Cestoda</taxon>
        <taxon>Eucestoda</taxon>
        <taxon>Cyclophyllidea</taxon>
        <taxon>Taeniidae</taxon>
        <taxon>Echinococcus</taxon>
        <taxon>Echinococcus granulosus group</taxon>
    </lineage>
</organism>
<feature type="coiled-coil region" evidence="5">
    <location>
        <begin position="858"/>
        <end position="889"/>
    </location>
</feature>
<evidence type="ECO:0000256" key="3">
    <source>
        <dbReference type="ARBA" id="ARBA00023136"/>
    </source>
</evidence>
<evidence type="ECO:0000256" key="1">
    <source>
        <dbReference type="ARBA" id="ARBA00004308"/>
    </source>
</evidence>
<dbReference type="GeneID" id="36340977"/>
<sequence>MKSPILAKALRVCTRSPEPCARDCQTADRYASTALANGKCMDVRGRVYSGAAHTLLVMLEKEIADTYPLHYQVWRNDYLNLEELLLQKKYDIEALDPHGRTPLMLSVTLDHLESTRVLLRHNANACFKRKDYWSEEELSRFIRVVINGRAWLSVVGAAKRWVNLRGGFLWERKSDTNYKHEAPTGHPEPNLPRLTSKCQEKFDNHLHALELCLVLDPGRKFFGLKQASNCGFSSTLHNASSLLRWAGSDSCLRNVMWVVYGLFQSDRRYVCSNNDRHNAKRHVQRLRLSLFSISVTQEAISTGDPELLKIVLTHRDSHMLQNQAKIITALLEKLKATPDFYVEIKWEFTSWSSNRVSTVKDSSMTNVTLAKTNLHAVPLVSRMCPSDICRVWKQGPNVRIDASLIGFNGTSSWVRGNMSYIFRITEQGVVMDEVNHSDRSIYRHSIGSLLSASASASSPAAASNSATAGAGPVVGAGAGAGVDSLLHAPSDDLIAKKLTQPIFVTFLDTDKIEFVKSKSGMFGWGSDRKENINGHECQVCSAANVQIVTLRRTEHLTEENLRDIQESRANSGNDSSAVSNNPLTNLLGGQNFEKSRHIQITNEAASYNPSNITMEDYFSHDPSVKPKSEIGRPKVMTAKLKTYKAHLWLCEDYPLSLKDQVLPIVELMAEYNPFFHKLEEFLTKKLPPGFPMRVEIPLYHILNACVTFGNLYGGDAPAYGVVCDRTATSSTNTSAEPLVGGNGSSGSVTNKIEPTSCVVEDCVFDVGRGYHLIEETSPGHFGTIDEEEQLVQMAVQRSLVEYGGAEHLTQRQYSLAKRGVVEARPGEYVDPEEAMMQEAIAESFQVESGLNDLEQQYLKALELSREEVLQEEERRKREEEELERVLKLSLVEN</sequence>
<feature type="repeat" description="ANK" evidence="4">
    <location>
        <begin position="98"/>
        <end position="130"/>
    </location>
</feature>
<evidence type="ECO:0000256" key="5">
    <source>
        <dbReference type="SAM" id="Coils"/>
    </source>
</evidence>
<dbReference type="OMA" id="NYPLHWL"/>
<keyword evidence="3" id="KW-0472">Membrane</keyword>
<dbReference type="PROSITE" id="PS50088">
    <property type="entry name" value="ANK_REPEAT"/>
    <property type="match status" value="1"/>
</dbReference>
<dbReference type="Pfam" id="PF11904">
    <property type="entry name" value="ANKRD13_C"/>
    <property type="match status" value="1"/>
</dbReference>
<name>W6UG45_ECHGR</name>
<evidence type="ECO:0000313" key="8">
    <source>
        <dbReference type="EMBL" id="EUB59936.1"/>
    </source>
</evidence>
<protein>
    <submittedName>
        <fullName evidence="8">Ankyrin repeat domain-containing protein</fullName>
    </submittedName>
</protein>
<gene>
    <name evidence="8" type="ORF">EGR_05262</name>
</gene>
<keyword evidence="2" id="KW-0677">Repeat</keyword>
<evidence type="ECO:0000256" key="4">
    <source>
        <dbReference type="PROSITE-ProRule" id="PRU00023"/>
    </source>
</evidence>
<reference evidence="8 9" key="1">
    <citation type="journal article" date="2013" name="Nat. Genet.">
        <title>The genome of the hydatid tapeworm Echinococcus granulosus.</title>
        <authorList>
            <person name="Zheng H."/>
            <person name="Zhang W."/>
            <person name="Zhang L."/>
            <person name="Zhang Z."/>
            <person name="Li J."/>
            <person name="Lu G."/>
            <person name="Zhu Y."/>
            <person name="Wang Y."/>
            <person name="Huang Y."/>
            <person name="Liu J."/>
            <person name="Kang H."/>
            <person name="Chen J."/>
            <person name="Wang L."/>
            <person name="Chen A."/>
            <person name="Yu S."/>
            <person name="Gao Z."/>
            <person name="Jin L."/>
            <person name="Gu W."/>
            <person name="Wang Z."/>
            <person name="Zhao L."/>
            <person name="Shi B."/>
            <person name="Wen H."/>
            <person name="Lin R."/>
            <person name="Jones M.K."/>
            <person name="Brejova B."/>
            <person name="Vinar T."/>
            <person name="Zhao G."/>
            <person name="McManus D.P."/>
            <person name="Chen Z."/>
            <person name="Zhou Y."/>
            <person name="Wang S."/>
        </authorList>
    </citation>
    <scope>NUCLEOTIDE SEQUENCE [LARGE SCALE GENOMIC DNA]</scope>
</reference>
<dbReference type="KEGG" id="egl:EGR_05262"/>
<dbReference type="InterPro" id="IPR021832">
    <property type="entry name" value="ANKRD13"/>
</dbReference>
<dbReference type="InterPro" id="IPR002110">
    <property type="entry name" value="Ankyrin_rpt"/>
</dbReference>
<evidence type="ECO:0000313" key="9">
    <source>
        <dbReference type="Proteomes" id="UP000019149"/>
    </source>
</evidence>
<keyword evidence="4" id="KW-0040">ANK repeat</keyword>
<dbReference type="InterPro" id="IPR055285">
    <property type="entry name" value="ANKRD13_C"/>
</dbReference>
<proteinExistence type="predicted"/>
<comment type="subcellular location">
    <subcellularLocation>
        <location evidence="1">Endomembrane system</location>
    </subcellularLocation>
</comment>
<dbReference type="AlphaFoldDB" id="W6UG45"/>
<dbReference type="SUPFAM" id="SSF48403">
    <property type="entry name" value="Ankyrin repeat"/>
    <property type="match status" value="1"/>
</dbReference>
<evidence type="ECO:0000259" key="7">
    <source>
        <dbReference type="Pfam" id="PF11904"/>
    </source>
</evidence>
<dbReference type="EMBL" id="APAU02000037">
    <property type="protein sequence ID" value="EUB59936.1"/>
    <property type="molecule type" value="Genomic_DNA"/>
</dbReference>
<dbReference type="Proteomes" id="UP000019149">
    <property type="component" value="Unassembled WGS sequence"/>
</dbReference>
<dbReference type="CTD" id="36340977"/>
<accession>W6UG45</accession>
<dbReference type="Gene3D" id="1.25.40.20">
    <property type="entry name" value="Ankyrin repeat-containing domain"/>
    <property type="match status" value="1"/>
</dbReference>
<dbReference type="GO" id="GO:0005737">
    <property type="term" value="C:cytoplasm"/>
    <property type="evidence" value="ECO:0007669"/>
    <property type="project" value="TreeGrafter"/>
</dbReference>
<feature type="domain" description="Ankyrin repeat" evidence="7">
    <location>
        <begin position="399"/>
        <end position="771"/>
    </location>
</feature>
<evidence type="ECO:0000256" key="2">
    <source>
        <dbReference type="ARBA" id="ARBA00022737"/>
    </source>
</evidence>
<dbReference type="Pfam" id="PF00023">
    <property type="entry name" value="Ank"/>
    <property type="match status" value="1"/>
</dbReference>
<dbReference type="PROSITE" id="PS50297">
    <property type="entry name" value="ANK_REP_REGION"/>
    <property type="match status" value="1"/>
</dbReference>
<keyword evidence="9" id="KW-1185">Reference proteome</keyword>
<dbReference type="InterPro" id="IPR036770">
    <property type="entry name" value="Ankyrin_rpt-contain_sf"/>
</dbReference>
<feature type="region of interest" description="Disordered" evidence="6">
    <location>
        <begin position="567"/>
        <end position="587"/>
    </location>
</feature>